<name>A0ABD3AM95_9GENT</name>
<evidence type="ECO:0000259" key="7">
    <source>
        <dbReference type="PROSITE" id="PS50090"/>
    </source>
</evidence>
<dbReference type="InterPro" id="IPR015495">
    <property type="entry name" value="Myb_TF_plants"/>
</dbReference>
<feature type="domain" description="HTH myb-type" evidence="8">
    <location>
        <begin position="58"/>
        <end position="110"/>
    </location>
</feature>
<sequence>MNRNKLVTTSWMSFCLCSIINSSNTCDITPSETTYFVTTSTSRGTNQIASTMETKKVRPKLKKGLWRPEEDLILKKYIEIHGEGRWQTVSEMSGLMRGGRSCRLRWKNYLRPNIKRGEMSEQEKDLIIRLHKLLGNRWSLIAGRLPGRTDNDVKNYWNTHLNREIPRDKRVQENSRELQVPGSLSISNSKSRPIATKTEVEIRGDDKENSPISSWTEDTKNNSHVESTYSTQHAPLFSDDEPFLPIVDSIIFQAFVNYSDQVLREDVQPFLLQ</sequence>
<dbReference type="AlphaFoldDB" id="A0ABD3AM95"/>
<evidence type="ECO:0000256" key="5">
    <source>
        <dbReference type="SAM" id="MobiDB-lite"/>
    </source>
</evidence>
<feature type="compositionally biased region" description="Basic and acidic residues" evidence="5">
    <location>
        <begin position="198"/>
        <end position="209"/>
    </location>
</feature>
<comment type="subcellular location">
    <subcellularLocation>
        <location evidence="1">Nucleus</location>
    </subcellularLocation>
</comment>
<dbReference type="FunFam" id="1.10.10.60:FF:000001">
    <property type="entry name" value="MYB-related transcription factor"/>
    <property type="match status" value="1"/>
</dbReference>
<dbReference type="GO" id="GO:0003677">
    <property type="term" value="F:DNA binding"/>
    <property type="evidence" value="ECO:0007669"/>
    <property type="project" value="UniProtKB-KW"/>
</dbReference>
<evidence type="ECO:0000313" key="9">
    <source>
        <dbReference type="EMBL" id="KAL3532303.1"/>
    </source>
</evidence>
<feature type="compositionally biased region" description="Polar residues" evidence="5">
    <location>
        <begin position="182"/>
        <end position="191"/>
    </location>
</feature>
<gene>
    <name evidence="9" type="ORF">ACH5RR_005824</name>
</gene>
<proteinExistence type="predicted"/>
<dbReference type="PANTHER" id="PTHR47999">
    <property type="entry name" value="TRANSCRIPTION FACTOR MYB8-RELATED-RELATED"/>
    <property type="match status" value="1"/>
</dbReference>
<dbReference type="SUPFAM" id="SSF46689">
    <property type="entry name" value="Homeodomain-like"/>
    <property type="match status" value="1"/>
</dbReference>
<evidence type="ECO:0000256" key="1">
    <source>
        <dbReference type="ARBA" id="ARBA00004123"/>
    </source>
</evidence>
<accession>A0ABD3AM95</accession>
<feature type="domain" description="Myb-like" evidence="7">
    <location>
        <begin position="111"/>
        <end position="161"/>
    </location>
</feature>
<organism evidence="9 10">
    <name type="scientific">Cinchona calisaya</name>
    <dbReference type="NCBI Taxonomy" id="153742"/>
    <lineage>
        <taxon>Eukaryota</taxon>
        <taxon>Viridiplantae</taxon>
        <taxon>Streptophyta</taxon>
        <taxon>Embryophyta</taxon>
        <taxon>Tracheophyta</taxon>
        <taxon>Spermatophyta</taxon>
        <taxon>Magnoliopsida</taxon>
        <taxon>eudicotyledons</taxon>
        <taxon>Gunneridae</taxon>
        <taxon>Pentapetalae</taxon>
        <taxon>asterids</taxon>
        <taxon>lamiids</taxon>
        <taxon>Gentianales</taxon>
        <taxon>Rubiaceae</taxon>
        <taxon>Cinchonoideae</taxon>
        <taxon>Cinchoneae</taxon>
        <taxon>Cinchona</taxon>
    </lineage>
</organism>
<keyword evidence="3" id="KW-0238">DNA-binding</keyword>
<feature type="region of interest" description="Disordered" evidence="5">
    <location>
        <begin position="170"/>
        <end position="227"/>
    </location>
</feature>
<dbReference type="SMART" id="SM00717">
    <property type="entry name" value="SANT"/>
    <property type="match status" value="2"/>
</dbReference>
<dbReference type="EMBL" id="JBJUIK010000003">
    <property type="protein sequence ID" value="KAL3532303.1"/>
    <property type="molecule type" value="Genomic_DNA"/>
</dbReference>
<dbReference type="Pfam" id="PF00249">
    <property type="entry name" value="Myb_DNA-binding"/>
    <property type="match status" value="2"/>
</dbReference>
<reference evidence="9 10" key="1">
    <citation type="submission" date="2024-11" db="EMBL/GenBank/DDBJ databases">
        <title>A near-complete genome assembly of Cinchona calisaya.</title>
        <authorList>
            <person name="Lian D.C."/>
            <person name="Zhao X.W."/>
            <person name="Wei L."/>
        </authorList>
    </citation>
    <scope>NUCLEOTIDE SEQUENCE [LARGE SCALE GENOMIC DNA]</scope>
    <source>
        <tissue evidence="9">Nenye</tissue>
    </source>
</reference>
<protein>
    <submittedName>
        <fullName evidence="9">Uncharacterized protein</fullName>
    </submittedName>
</protein>
<keyword evidence="6" id="KW-0732">Signal</keyword>
<dbReference type="InterPro" id="IPR009057">
    <property type="entry name" value="Homeodomain-like_sf"/>
</dbReference>
<evidence type="ECO:0000259" key="8">
    <source>
        <dbReference type="PROSITE" id="PS51294"/>
    </source>
</evidence>
<evidence type="ECO:0000256" key="2">
    <source>
        <dbReference type="ARBA" id="ARBA00022737"/>
    </source>
</evidence>
<dbReference type="PANTHER" id="PTHR47999:SF21">
    <property type="entry name" value="TRANSCRIPTION FACTOR MYB82-LIKE"/>
    <property type="match status" value="1"/>
</dbReference>
<comment type="caution">
    <text evidence="9">The sequence shown here is derived from an EMBL/GenBank/DDBJ whole genome shotgun (WGS) entry which is preliminary data.</text>
</comment>
<evidence type="ECO:0000256" key="3">
    <source>
        <dbReference type="ARBA" id="ARBA00023125"/>
    </source>
</evidence>
<keyword evidence="4" id="KW-0539">Nucleus</keyword>
<feature type="domain" description="HTH myb-type" evidence="8">
    <location>
        <begin position="111"/>
        <end position="165"/>
    </location>
</feature>
<evidence type="ECO:0000313" key="10">
    <source>
        <dbReference type="Proteomes" id="UP001630127"/>
    </source>
</evidence>
<dbReference type="Gene3D" id="1.10.10.60">
    <property type="entry name" value="Homeodomain-like"/>
    <property type="match status" value="2"/>
</dbReference>
<feature type="domain" description="Myb-like" evidence="7">
    <location>
        <begin position="58"/>
        <end position="110"/>
    </location>
</feature>
<dbReference type="InterPro" id="IPR001005">
    <property type="entry name" value="SANT/Myb"/>
</dbReference>
<dbReference type="CDD" id="cd00167">
    <property type="entry name" value="SANT"/>
    <property type="match status" value="2"/>
</dbReference>
<feature type="signal peptide" evidence="6">
    <location>
        <begin position="1"/>
        <end position="22"/>
    </location>
</feature>
<dbReference type="PROSITE" id="PS50090">
    <property type="entry name" value="MYB_LIKE"/>
    <property type="match status" value="2"/>
</dbReference>
<keyword evidence="10" id="KW-1185">Reference proteome</keyword>
<evidence type="ECO:0000256" key="6">
    <source>
        <dbReference type="SAM" id="SignalP"/>
    </source>
</evidence>
<dbReference type="PROSITE" id="PS51294">
    <property type="entry name" value="HTH_MYB"/>
    <property type="match status" value="2"/>
</dbReference>
<dbReference type="GO" id="GO:0005634">
    <property type="term" value="C:nucleus"/>
    <property type="evidence" value="ECO:0007669"/>
    <property type="project" value="UniProtKB-SubCell"/>
</dbReference>
<dbReference type="Proteomes" id="UP001630127">
    <property type="component" value="Unassembled WGS sequence"/>
</dbReference>
<feature type="chain" id="PRO_5044775619" evidence="6">
    <location>
        <begin position="23"/>
        <end position="273"/>
    </location>
</feature>
<keyword evidence="2" id="KW-0677">Repeat</keyword>
<evidence type="ECO:0000256" key="4">
    <source>
        <dbReference type="ARBA" id="ARBA00023242"/>
    </source>
</evidence>
<dbReference type="InterPro" id="IPR017930">
    <property type="entry name" value="Myb_dom"/>
</dbReference>